<dbReference type="AlphaFoldDB" id="A0A232LLQ5"/>
<dbReference type="Proteomes" id="UP000243515">
    <property type="component" value="Unassembled WGS sequence"/>
</dbReference>
<evidence type="ECO:0000259" key="4">
    <source>
        <dbReference type="PROSITE" id="PS51918"/>
    </source>
</evidence>
<dbReference type="InterPro" id="IPR003698">
    <property type="entry name" value="Lipoyl_synth"/>
</dbReference>
<dbReference type="GO" id="GO:0005739">
    <property type="term" value="C:mitochondrion"/>
    <property type="evidence" value="ECO:0007669"/>
    <property type="project" value="UniProtKB-SubCell"/>
</dbReference>
<gene>
    <name evidence="5" type="ORF">Egran_07142</name>
</gene>
<evidence type="ECO:0000313" key="5">
    <source>
        <dbReference type="EMBL" id="OXV05090.1"/>
    </source>
</evidence>
<comment type="subcellular location">
    <subcellularLocation>
        <location evidence="2">Mitochondrion</location>
    </subcellularLocation>
</comment>
<keyword evidence="3" id="KW-0479">Metal-binding</keyword>
<dbReference type="GO" id="GO:0051539">
    <property type="term" value="F:4 iron, 4 sulfur cluster binding"/>
    <property type="evidence" value="ECO:0007669"/>
    <property type="project" value="UniProtKB-KW"/>
</dbReference>
<dbReference type="PROSITE" id="PS51918">
    <property type="entry name" value="RADICAL_SAM"/>
    <property type="match status" value="1"/>
</dbReference>
<dbReference type="PANTHER" id="PTHR10949:SF0">
    <property type="entry name" value="LIPOYL SYNTHASE, MITOCHONDRIAL"/>
    <property type="match status" value="1"/>
</dbReference>
<proteinExistence type="predicted"/>
<dbReference type="InterPro" id="IPR031691">
    <property type="entry name" value="LIAS_N"/>
</dbReference>
<sequence length="147" mass="16621">MSELVKINLPKSINTHQKKYSVENPDIENSRRPEWLKVKIPTGENYLNLKKLVQTKKLNTVCEDARCPNMAECWSRKTATFMILGETCTRSCGFCSVKLGKPDAIDYDEPRRVAESVKELGLKFAVITSVNRDDQKHGGADVFAMGR</sequence>
<accession>A0A232LLQ5</accession>
<protein>
    <recommendedName>
        <fullName evidence="4">Radical SAM core domain-containing protein</fullName>
    </recommendedName>
</protein>
<evidence type="ECO:0000256" key="1">
    <source>
        <dbReference type="ARBA" id="ARBA00001966"/>
    </source>
</evidence>
<dbReference type="GO" id="GO:0016992">
    <property type="term" value="F:lipoate synthase activity"/>
    <property type="evidence" value="ECO:0007669"/>
    <property type="project" value="InterPro"/>
</dbReference>
<organism evidence="5 6">
    <name type="scientific">Elaphomyces granulatus</name>
    <dbReference type="NCBI Taxonomy" id="519963"/>
    <lineage>
        <taxon>Eukaryota</taxon>
        <taxon>Fungi</taxon>
        <taxon>Dikarya</taxon>
        <taxon>Ascomycota</taxon>
        <taxon>Pezizomycotina</taxon>
        <taxon>Eurotiomycetes</taxon>
        <taxon>Eurotiomycetidae</taxon>
        <taxon>Eurotiales</taxon>
        <taxon>Elaphomycetaceae</taxon>
        <taxon>Elaphomyces</taxon>
    </lineage>
</organism>
<keyword evidence="3" id="KW-0411">Iron-sulfur</keyword>
<keyword evidence="3" id="KW-0004">4Fe-4S</keyword>
<evidence type="ECO:0000256" key="3">
    <source>
        <dbReference type="ARBA" id="ARBA00022485"/>
    </source>
</evidence>
<dbReference type="OrthoDB" id="3231at2759"/>
<dbReference type="InterPro" id="IPR007197">
    <property type="entry name" value="rSAM"/>
</dbReference>
<reference evidence="5 6" key="1">
    <citation type="journal article" date="2015" name="Environ. Microbiol.">
        <title>Metagenome sequence of Elaphomyces granulatus from sporocarp tissue reveals Ascomycota ectomycorrhizal fingerprints of genome expansion and a Proteobacteria-rich microbiome.</title>
        <authorList>
            <person name="Quandt C.A."/>
            <person name="Kohler A."/>
            <person name="Hesse C.N."/>
            <person name="Sharpton T.J."/>
            <person name="Martin F."/>
            <person name="Spatafora J.W."/>
        </authorList>
    </citation>
    <scope>NUCLEOTIDE SEQUENCE [LARGE SCALE GENOMIC DNA]</scope>
    <source>
        <strain evidence="5 6">OSC145934</strain>
    </source>
</reference>
<dbReference type="InterPro" id="IPR058240">
    <property type="entry name" value="rSAM_sf"/>
</dbReference>
<evidence type="ECO:0000256" key="2">
    <source>
        <dbReference type="ARBA" id="ARBA00004173"/>
    </source>
</evidence>
<name>A0A232LLQ5_9EURO</name>
<dbReference type="PANTHER" id="PTHR10949">
    <property type="entry name" value="LIPOYL SYNTHASE"/>
    <property type="match status" value="1"/>
</dbReference>
<feature type="domain" description="Radical SAM core" evidence="4">
    <location>
        <begin position="74"/>
        <end position="147"/>
    </location>
</feature>
<dbReference type="EMBL" id="NPHW01008206">
    <property type="protein sequence ID" value="OXV05090.1"/>
    <property type="molecule type" value="Genomic_DNA"/>
</dbReference>
<dbReference type="Pfam" id="PF16881">
    <property type="entry name" value="LIAS_N"/>
    <property type="match status" value="1"/>
</dbReference>
<comment type="caution">
    <text evidence="5">The sequence shown here is derived from an EMBL/GenBank/DDBJ whole genome shotgun (WGS) entry which is preliminary data.</text>
</comment>
<evidence type="ECO:0000313" key="6">
    <source>
        <dbReference type="Proteomes" id="UP000243515"/>
    </source>
</evidence>
<keyword evidence="6" id="KW-1185">Reference proteome</keyword>
<comment type="cofactor">
    <cofactor evidence="1">
        <name>[4Fe-4S] cluster</name>
        <dbReference type="ChEBI" id="CHEBI:49883"/>
    </cofactor>
</comment>
<keyword evidence="3" id="KW-0408">Iron</keyword>
<dbReference type="SUPFAM" id="SSF102114">
    <property type="entry name" value="Radical SAM enzymes"/>
    <property type="match status" value="1"/>
</dbReference>